<evidence type="ECO:0000256" key="3">
    <source>
        <dbReference type="ARBA" id="ARBA00022692"/>
    </source>
</evidence>
<dbReference type="Proteomes" id="UP001155220">
    <property type="component" value="Unassembled WGS sequence"/>
</dbReference>
<dbReference type="InterPro" id="IPR003838">
    <property type="entry name" value="ABC3_permease_C"/>
</dbReference>
<dbReference type="RefSeq" id="WP_253965626.1">
    <property type="nucleotide sequence ID" value="NZ_JALHBS010000107.1"/>
</dbReference>
<sequence length="373" mass="39333">MRFLAYPIKNLRRRPGRTLFAAIGVSLAIATFVSMTVLFGGITDQWKTNLDADGVHRVILQDKQIDWLASSLPDSVAAEIADLPSVRSAEGELLSFLTTENGIAILASGWASDSARWSGLELVAGTRPPAGANDMAMIGETAASALGLGVGDKLALDGLEVEIAGIFKVRDVLTGGRLFLPLRGLQKQMFRDGTVTLVNVMLEQPESSEGVREVESFIAANYPSLSVRQTAQLSQDNRVIDFLNVLRRAVIWIVSLIGVAGTANIMLMAVNERRSEIGLLVALGWSPMRIVSVFLAEGVALSSVSGMAGVGLGVVIIELIRNSATLAVFLSGSMSLAVALQALALAVGIGTVSSILPAIRAVNVPADTALRSV</sequence>
<keyword evidence="11" id="KW-1185">Reference proteome</keyword>
<keyword evidence="3 7" id="KW-0812">Transmembrane</keyword>
<keyword evidence="4 7" id="KW-1133">Transmembrane helix</keyword>
<feature type="domain" description="MacB-like periplasmic core" evidence="9">
    <location>
        <begin position="18"/>
        <end position="212"/>
    </location>
</feature>
<accession>A0A9X2HBH0</accession>
<dbReference type="InterPro" id="IPR025857">
    <property type="entry name" value="MacB_PCD"/>
</dbReference>
<dbReference type="PANTHER" id="PTHR30572:SF4">
    <property type="entry name" value="ABC TRANSPORTER PERMEASE YTRF"/>
    <property type="match status" value="1"/>
</dbReference>
<dbReference type="AlphaFoldDB" id="A0A9X2HBH0"/>
<evidence type="ECO:0000256" key="5">
    <source>
        <dbReference type="ARBA" id="ARBA00023136"/>
    </source>
</evidence>
<evidence type="ECO:0000313" key="11">
    <source>
        <dbReference type="Proteomes" id="UP001155220"/>
    </source>
</evidence>
<evidence type="ECO:0000256" key="4">
    <source>
        <dbReference type="ARBA" id="ARBA00022989"/>
    </source>
</evidence>
<feature type="transmembrane region" description="Helical" evidence="7">
    <location>
        <begin position="301"/>
        <end position="320"/>
    </location>
</feature>
<dbReference type="EMBL" id="JALHBS010000107">
    <property type="protein sequence ID" value="MCP3056825.1"/>
    <property type="molecule type" value="Genomic_DNA"/>
</dbReference>
<feature type="transmembrane region" description="Helical" evidence="7">
    <location>
        <begin position="249"/>
        <end position="270"/>
    </location>
</feature>
<evidence type="ECO:0000259" key="8">
    <source>
        <dbReference type="Pfam" id="PF02687"/>
    </source>
</evidence>
<proteinExistence type="inferred from homology"/>
<protein>
    <submittedName>
        <fullName evidence="10">ABC transporter permease</fullName>
    </submittedName>
</protein>
<reference evidence="10" key="1">
    <citation type="submission" date="2022-03" db="EMBL/GenBank/DDBJ databases">
        <title>Aurantimonas Liuensis sp. Nov., isolated from the hadal seawater of the Mariana Trench.</title>
        <authorList>
            <person name="Liu R."/>
        </authorList>
    </citation>
    <scope>NUCLEOTIDE SEQUENCE</scope>
    <source>
        <strain evidence="10">LRZ36</strain>
    </source>
</reference>
<comment type="subcellular location">
    <subcellularLocation>
        <location evidence="1">Cell membrane</location>
        <topology evidence="1">Multi-pass membrane protein</topology>
    </subcellularLocation>
</comment>
<comment type="caution">
    <text evidence="10">The sequence shown here is derived from an EMBL/GenBank/DDBJ whole genome shotgun (WGS) entry which is preliminary data.</text>
</comment>
<dbReference type="Pfam" id="PF02687">
    <property type="entry name" value="FtsX"/>
    <property type="match status" value="1"/>
</dbReference>
<dbReference type="Pfam" id="PF12704">
    <property type="entry name" value="MacB_PCD"/>
    <property type="match status" value="1"/>
</dbReference>
<name>A0A9X2HBH0_9HYPH</name>
<evidence type="ECO:0000256" key="7">
    <source>
        <dbReference type="SAM" id="Phobius"/>
    </source>
</evidence>
<feature type="domain" description="ABC3 transporter permease C-terminal" evidence="8">
    <location>
        <begin position="250"/>
        <end position="364"/>
    </location>
</feature>
<evidence type="ECO:0000256" key="2">
    <source>
        <dbReference type="ARBA" id="ARBA00022475"/>
    </source>
</evidence>
<gene>
    <name evidence="10" type="ORF">MJ956_16975</name>
</gene>
<feature type="transmembrane region" description="Helical" evidence="7">
    <location>
        <begin position="20"/>
        <end position="42"/>
    </location>
</feature>
<comment type="similarity">
    <text evidence="6">Belongs to the ABC-4 integral membrane protein family.</text>
</comment>
<dbReference type="PANTHER" id="PTHR30572">
    <property type="entry name" value="MEMBRANE COMPONENT OF TRANSPORTER-RELATED"/>
    <property type="match status" value="1"/>
</dbReference>
<dbReference type="GO" id="GO:0022857">
    <property type="term" value="F:transmembrane transporter activity"/>
    <property type="evidence" value="ECO:0007669"/>
    <property type="project" value="TreeGrafter"/>
</dbReference>
<keyword evidence="5 7" id="KW-0472">Membrane</keyword>
<organism evidence="10 11">
    <name type="scientific">Aurantimonas marianensis</name>
    <dbReference type="NCBI Taxonomy" id="2920428"/>
    <lineage>
        <taxon>Bacteria</taxon>
        <taxon>Pseudomonadati</taxon>
        <taxon>Pseudomonadota</taxon>
        <taxon>Alphaproteobacteria</taxon>
        <taxon>Hyphomicrobiales</taxon>
        <taxon>Aurantimonadaceae</taxon>
        <taxon>Aurantimonas</taxon>
    </lineage>
</organism>
<dbReference type="InterPro" id="IPR050250">
    <property type="entry name" value="Macrolide_Exporter_MacB"/>
</dbReference>
<evidence type="ECO:0000256" key="1">
    <source>
        <dbReference type="ARBA" id="ARBA00004651"/>
    </source>
</evidence>
<evidence type="ECO:0000313" key="10">
    <source>
        <dbReference type="EMBL" id="MCP3056825.1"/>
    </source>
</evidence>
<evidence type="ECO:0000256" key="6">
    <source>
        <dbReference type="ARBA" id="ARBA00038076"/>
    </source>
</evidence>
<dbReference type="GO" id="GO:0005886">
    <property type="term" value="C:plasma membrane"/>
    <property type="evidence" value="ECO:0007669"/>
    <property type="project" value="UniProtKB-SubCell"/>
</dbReference>
<feature type="transmembrane region" description="Helical" evidence="7">
    <location>
        <begin position="327"/>
        <end position="349"/>
    </location>
</feature>
<evidence type="ECO:0000259" key="9">
    <source>
        <dbReference type="Pfam" id="PF12704"/>
    </source>
</evidence>
<keyword evidence="2" id="KW-1003">Cell membrane</keyword>